<evidence type="ECO:0000313" key="2">
    <source>
        <dbReference type="Proteomes" id="UP000439903"/>
    </source>
</evidence>
<comment type="caution">
    <text evidence="1">The sequence shown here is derived from an EMBL/GenBank/DDBJ whole genome shotgun (WGS) entry which is preliminary data.</text>
</comment>
<organism evidence="1 2">
    <name type="scientific">Gigaspora margarita</name>
    <dbReference type="NCBI Taxonomy" id="4874"/>
    <lineage>
        <taxon>Eukaryota</taxon>
        <taxon>Fungi</taxon>
        <taxon>Fungi incertae sedis</taxon>
        <taxon>Mucoromycota</taxon>
        <taxon>Glomeromycotina</taxon>
        <taxon>Glomeromycetes</taxon>
        <taxon>Diversisporales</taxon>
        <taxon>Gigasporaceae</taxon>
        <taxon>Gigaspora</taxon>
    </lineage>
</organism>
<dbReference type="OrthoDB" id="2399193at2759"/>
<dbReference type="AlphaFoldDB" id="A0A8H3XD77"/>
<dbReference type="Proteomes" id="UP000439903">
    <property type="component" value="Unassembled WGS sequence"/>
</dbReference>
<keyword evidence="1" id="KW-0808">Transferase</keyword>
<name>A0A8H3XD77_GIGMA</name>
<dbReference type="EMBL" id="WTPW01001338">
    <property type="protein sequence ID" value="KAF0441541.1"/>
    <property type="molecule type" value="Genomic_DNA"/>
</dbReference>
<evidence type="ECO:0000313" key="1">
    <source>
        <dbReference type="EMBL" id="KAF0441541.1"/>
    </source>
</evidence>
<proteinExistence type="predicted"/>
<protein>
    <submittedName>
        <fullName evidence="1">Calmodulin-dependent protein kinase</fullName>
    </submittedName>
</protein>
<keyword evidence="1" id="KW-0418">Kinase</keyword>
<sequence>MEIKQNKINHGLLINKRGIKIANKPAHNSKALPELSNFVDKCSQIKLVFSTKCKVSFLLNNHIDPSNINSDDSWMSDIVNNFSLNESNKSPIYLGIIFPQAELTFKDKKPEPLTELQEAVEKALEHHNPYHELLKIFNTYGHFLPKKIILGHKLYRLYYLIMKQHSQNQFTEWDYFEFATYNNKILNLWDNYAKLHNFDTSFLTSVHSNKVMKNDLKEWVDSCLESKQDSCRVINWKELYPLYEIFDEKTQKTN</sequence>
<reference evidence="1 2" key="1">
    <citation type="journal article" date="2019" name="Environ. Microbiol.">
        <title>At the nexus of three kingdoms: the genome of the mycorrhizal fungus Gigaspora margarita provides insights into plant, endobacterial and fungal interactions.</title>
        <authorList>
            <person name="Venice F."/>
            <person name="Ghignone S."/>
            <person name="Salvioli di Fossalunga A."/>
            <person name="Amselem J."/>
            <person name="Novero M."/>
            <person name="Xianan X."/>
            <person name="Sedzielewska Toro K."/>
            <person name="Morin E."/>
            <person name="Lipzen A."/>
            <person name="Grigoriev I.V."/>
            <person name="Henrissat B."/>
            <person name="Martin F.M."/>
            <person name="Bonfante P."/>
        </authorList>
    </citation>
    <scope>NUCLEOTIDE SEQUENCE [LARGE SCALE GENOMIC DNA]</scope>
    <source>
        <strain evidence="1 2">BEG34</strain>
    </source>
</reference>
<dbReference type="GO" id="GO:0016301">
    <property type="term" value="F:kinase activity"/>
    <property type="evidence" value="ECO:0007669"/>
    <property type="project" value="UniProtKB-KW"/>
</dbReference>
<keyword evidence="2" id="KW-1185">Reference proteome</keyword>
<gene>
    <name evidence="1" type="ORF">F8M41_003788</name>
</gene>
<accession>A0A8H3XD77</accession>